<keyword evidence="3" id="KW-1185">Reference proteome</keyword>
<dbReference type="AlphaFoldDB" id="A0A4Z0PE27"/>
<proteinExistence type="predicted"/>
<name>A0A4Z0PE27_9BACT</name>
<reference evidence="2 3" key="1">
    <citation type="submission" date="2019-04" db="EMBL/GenBank/DDBJ databases">
        <authorList>
            <person name="Feng G."/>
            <person name="Zhang J."/>
            <person name="Zhu H."/>
        </authorList>
    </citation>
    <scope>NUCLEOTIDE SEQUENCE [LARGE SCALE GENOMIC DNA]</scope>
    <source>
        <strain evidence="2 3">JCM 17223</strain>
    </source>
</reference>
<accession>A0A4Z0PE27</accession>
<gene>
    <name evidence="2" type="ORF">E5J99_21000</name>
</gene>
<sequence length="226" mass="24992">MFESTGISNNLKEPGSADMYFGEFTGRLILTKMLNGNITHFLYKKGSVIKWENNKSEKGNSVNEYSDNDKAARACEDYYTCYWSAYCTYRNMIVGTTTYGNGSCNYPSLSPCGYYYAEWEQVGEQVSQQCYNDDPPPPPPGDGDGGNGGGYNFGGTTNYEVFDNECQGLNNMVNRQAVQGGLETAAYYTTDGHMILLPTVGNTPTTVNISFPYRDMLTSSQETGPR</sequence>
<feature type="region of interest" description="Disordered" evidence="1">
    <location>
        <begin position="126"/>
        <end position="150"/>
    </location>
</feature>
<dbReference type="Proteomes" id="UP000297739">
    <property type="component" value="Unassembled WGS sequence"/>
</dbReference>
<organism evidence="2 3">
    <name type="scientific">Hymenobacter elongatus</name>
    <dbReference type="NCBI Taxonomy" id="877208"/>
    <lineage>
        <taxon>Bacteria</taxon>
        <taxon>Pseudomonadati</taxon>
        <taxon>Bacteroidota</taxon>
        <taxon>Cytophagia</taxon>
        <taxon>Cytophagales</taxon>
        <taxon>Hymenobacteraceae</taxon>
        <taxon>Hymenobacter</taxon>
    </lineage>
</organism>
<dbReference type="EMBL" id="SRLD01000115">
    <property type="protein sequence ID" value="TGE11284.1"/>
    <property type="molecule type" value="Genomic_DNA"/>
</dbReference>
<evidence type="ECO:0000256" key="1">
    <source>
        <dbReference type="SAM" id="MobiDB-lite"/>
    </source>
</evidence>
<protein>
    <submittedName>
        <fullName evidence="2">Uncharacterized protein</fullName>
    </submittedName>
</protein>
<evidence type="ECO:0000313" key="2">
    <source>
        <dbReference type="EMBL" id="TGE11284.1"/>
    </source>
</evidence>
<dbReference type="RefSeq" id="WP_135499759.1">
    <property type="nucleotide sequence ID" value="NZ_SRLD01000115.1"/>
</dbReference>
<comment type="caution">
    <text evidence="2">The sequence shown here is derived from an EMBL/GenBank/DDBJ whole genome shotgun (WGS) entry which is preliminary data.</text>
</comment>
<evidence type="ECO:0000313" key="3">
    <source>
        <dbReference type="Proteomes" id="UP000297739"/>
    </source>
</evidence>